<feature type="compositionally biased region" description="Basic and acidic residues" evidence="1">
    <location>
        <begin position="51"/>
        <end position="60"/>
    </location>
</feature>
<evidence type="ECO:0008006" key="3">
    <source>
        <dbReference type="Google" id="ProtNLM"/>
    </source>
</evidence>
<dbReference type="GO" id="GO:0009966">
    <property type="term" value="P:regulation of signal transduction"/>
    <property type="evidence" value="ECO:0007669"/>
    <property type="project" value="InterPro"/>
</dbReference>
<feature type="region of interest" description="Disordered" evidence="1">
    <location>
        <begin position="51"/>
        <end position="90"/>
    </location>
</feature>
<dbReference type="AlphaFoldDB" id="A0A7S3Q6Y5"/>
<dbReference type="PANTHER" id="PTHR12398:SF20">
    <property type="entry name" value="PROTEIN PHOSPHATASE 1 REGULATORY INHIBITOR SUBUNIT 2"/>
    <property type="match status" value="1"/>
</dbReference>
<feature type="compositionally biased region" description="Acidic residues" evidence="1">
    <location>
        <begin position="167"/>
        <end position="177"/>
    </location>
</feature>
<organism evidence="2">
    <name type="scientific">Chaetoceros debilis</name>
    <dbReference type="NCBI Taxonomy" id="122233"/>
    <lineage>
        <taxon>Eukaryota</taxon>
        <taxon>Sar</taxon>
        <taxon>Stramenopiles</taxon>
        <taxon>Ochrophyta</taxon>
        <taxon>Bacillariophyta</taxon>
        <taxon>Coscinodiscophyceae</taxon>
        <taxon>Chaetocerotophycidae</taxon>
        <taxon>Chaetocerotales</taxon>
        <taxon>Chaetocerotaceae</taxon>
        <taxon>Chaetoceros</taxon>
    </lineage>
</organism>
<feature type="region of interest" description="Disordered" evidence="1">
    <location>
        <begin position="107"/>
        <end position="141"/>
    </location>
</feature>
<protein>
    <recommendedName>
        <fullName evidence="3">Protein phosphatase inhibitor 2</fullName>
    </recommendedName>
</protein>
<evidence type="ECO:0000313" key="2">
    <source>
        <dbReference type="EMBL" id="CAE0467930.1"/>
    </source>
</evidence>
<proteinExistence type="predicted"/>
<reference evidence="2" key="1">
    <citation type="submission" date="2021-01" db="EMBL/GenBank/DDBJ databases">
        <authorList>
            <person name="Corre E."/>
            <person name="Pelletier E."/>
            <person name="Niang G."/>
            <person name="Scheremetjew M."/>
            <person name="Finn R."/>
            <person name="Kale V."/>
            <person name="Holt S."/>
            <person name="Cochrane G."/>
            <person name="Meng A."/>
            <person name="Brown T."/>
            <person name="Cohen L."/>
        </authorList>
    </citation>
    <scope>NUCLEOTIDE SEQUENCE</scope>
    <source>
        <strain evidence="2">MM31A-1</strain>
    </source>
</reference>
<dbReference type="EMBL" id="HBIO01016594">
    <property type="protein sequence ID" value="CAE0467930.1"/>
    <property type="molecule type" value="Transcribed_RNA"/>
</dbReference>
<sequence length="177" mass="20251">MEELKDEMIHEHAPDGSIPTKSALVTKKTRTKKKAVHLTWDEHQIEEHDQLRGTRMKIDEPDTPFAYANSNDGHSDAESSTGSHRSKDKELNWAHLENKLGAVAAVRDGLASSPSMSSCGGGPDPDSDFELEKDKKRENMKMKEFEMHRKTHYNEFEAMRQWRDATHDDDDDDEDDE</sequence>
<feature type="compositionally biased region" description="Basic and acidic residues" evidence="1">
    <location>
        <begin position="130"/>
        <end position="141"/>
    </location>
</feature>
<feature type="region of interest" description="Disordered" evidence="1">
    <location>
        <begin position="1"/>
        <end position="30"/>
    </location>
</feature>
<feature type="compositionally biased region" description="Basic and acidic residues" evidence="1">
    <location>
        <begin position="1"/>
        <end position="14"/>
    </location>
</feature>
<evidence type="ECO:0000256" key="1">
    <source>
        <dbReference type="SAM" id="MobiDB-lite"/>
    </source>
</evidence>
<dbReference type="InterPro" id="IPR007062">
    <property type="entry name" value="PPI-2"/>
</dbReference>
<feature type="compositionally biased region" description="Polar residues" evidence="1">
    <location>
        <begin position="68"/>
        <end position="83"/>
    </location>
</feature>
<accession>A0A7S3Q6Y5</accession>
<gene>
    <name evidence="2" type="ORF">CDEB00056_LOCUS12783</name>
</gene>
<name>A0A7S3Q6Y5_9STRA</name>
<dbReference type="GO" id="GO:0004864">
    <property type="term" value="F:protein phosphatase inhibitor activity"/>
    <property type="evidence" value="ECO:0007669"/>
    <property type="project" value="InterPro"/>
</dbReference>
<dbReference type="PANTHER" id="PTHR12398">
    <property type="entry name" value="PROTEIN PHOSPHATASE INHIBITOR"/>
    <property type="match status" value="1"/>
</dbReference>
<feature type="region of interest" description="Disordered" evidence="1">
    <location>
        <begin position="158"/>
        <end position="177"/>
    </location>
</feature>
<dbReference type="Pfam" id="PF04979">
    <property type="entry name" value="IPP-2"/>
    <property type="match status" value="1"/>
</dbReference>